<evidence type="ECO:0000256" key="7">
    <source>
        <dbReference type="RuleBase" id="RU363032"/>
    </source>
</evidence>
<keyword evidence="10" id="KW-1185">Reference proteome</keyword>
<evidence type="ECO:0000256" key="6">
    <source>
        <dbReference type="ARBA" id="ARBA00023136"/>
    </source>
</evidence>
<accession>A0ABV0LTH2</accession>
<feature type="transmembrane region" description="Helical" evidence="7">
    <location>
        <begin position="242"/>
        <end position="260"/>
    </location>
</feature>
<sequence length="274" mass="29272">MRSGKFGLSMGYLAAIVVVGVTVVPLLFVALGGFRTNAQINSDPAGLPGPWVFDNYASVLGSSAFWKFLGNSALIAVIATALAVGLGSMAGYALSRYQFKGREAFYTLFTLGLLFPIGVATLPLYLWLRQLGLLESFWGVAIPEAAFSLPVTIVILRPFMHAIPGEIEDAAVLDGATRLGFFWRILLPLSTPALTTVAVLAFVTSWNTYLLPLLVFNDSAHFTLPLGVAMFQSQFSQDTARVLAFTALSAIPALAFFVLAERRIVGGLTGSVKG</sequence>
<feature type="transmembrane region" description="Helical" evidence="7">
    <location>
        <begin position="12"/>
        <end position="34"/>
    </location>
</feature>
<evidence type="ECO:0000313" key="10">
    <source>
        <dbReference type="Proteomes" id="UP001440984"/>
    </source>
</evidence>
<evidence type="ECO:0000256" key="2">
    <source>
        <dbReference type="ARBA" id="ARBA00022448"/>
    </source>
</evidence>
<evidence type="ECO:0000313" key="9">
    <source>
        <dbReference type="EMBL" id="MEQ0565588.1"/>
    </source>
</evidence>
<dbReference type="PANTHER" id="PTHR43744">
    <property type="entry name" value="ABC TRANSPORTER PERMEASE PROTEIN MG189-RELATED-RELATED"/>
    <property type="match status" value="1"/>
</dbReference>
<feature type="transmembrane region" description="Helical" evidence="7">
    <location>
        <begin position="140"/>
        <end position="160"/>
    </location>
</feature>
<reference evidence="9 10" key="1">
    <citation type="submission" date="2024-05" db="EMBL/GenBank/DDBJ databases">
        <authorList>
            <person name="Zhao H."/>
            <person name="Xu Y."/>
            <person name="Lin S."/>
            <person name="Spain J.C."/>
            <person name="Zhou N.-Y."/>
        </authorList>
    </citation>
    <scope>NUCLEOTIDE SEQUENCE [LARGE SCALE GENOMIC DNA]</scope>
    <source>
        <strain evidence="9 10">NEAU-NG30</strain>
    </source>
</reference>
<dbReference type="InterPro" id="IPR000515">
    <property type="entry name" value="MetI-like"/>
</dbReference>
<dbReference type="PROSITE" id="PS50928">
    <property type="entry name" value="ABC_TM1"/>
    <property type="match status" value="1"/>
</dbReference>
<dbReference type="PANTHER" id="PTHR43744:SF12">
    <property type="entry name" value="ABC TRANSPORTER PERMEASE PROTEIN MG189-RELATED"/>
    <property type="match status" value="1"/>
</dbReference>
<dbReference type="CDD" id="cd06261">
    <property type="entry name" value="TM_PBP2"/>
    <property type="match status" value="1"/>
</dbReference>
<keyword evidence="4 7" id="KW-0812">Transmembrane</keyword>
<evidence type="ECO:0000256" key="4">
    <source>
        <dbReference type="ARBA" id="ARBA00022692"/>
    </source>
</evidence>
<gene>
    <name evidence="9" type="ORF">ABJI51_41470</name>
</gene>
<feature type="transmembrane region" description="Helical" evidence="7">
    <location>
        <begin position="73"/>
        <end position="94"/>
    </location>
</feature>
<evidence type="ECO:0000256" key="5">
    <source>
        <dbReference type="ARBA" id="ARBA00022989"/>
    </source>
</evidence>
<evidence type="ECO:0000259" key="8">
    <source>
        <dbReference type="PROSITE" id="PS50928"/>
    </source>
</evidence>
<comment type="caution">
    <text evidence="9">The sequence shown here is derived from an EMBL/GenBank/DDBJ whole genome shotgun (WGS) entry which is preliminary data.</text>
</comment>
<keyword evidence="3" id="KW-1003">Cell membrane</keyword>
<evidence type="ECO:0000256" key="3">
    <source>
        <dbReference type="ARBA" id="ARBA00022475"/>
    </source>
</evidence>
<dbReference type="Pfam" id="PF00528">
    <property type="entry name" value="BPD_transp_1"/>
    <property type="match status" value="1"/>
</dbReference>
<organism evidence="9 10">
    <name type="scientific">Amycolatopsis melonis</name>
    <dbReference type="NCBI Taxonomy" id="3156488"/>
    <lineage>
        <taxon>Bacteria</taxon>
        <taxon>Bacillati</taxon>
        <taxon>Actinomycetota</taxon>
        <taxon>Actinomycetes</taxon>
        <taxon>Pseudonocardiales</taxon>
        <taxon>Pseudonocardiaceae</taxon>
        <taxon>Amycolatopsis</taxon>
    </lineage>
</organism>
<keyword evidence="6 7" id="KW-0472">Membrane</keyword>
<feature type="transmembrane region" description="Helical" evidence="7">
    <location>
        <begin position="181"/>
        <end position="203"/>
    </location>
</feature>
<proteinExistence type="inferred from homology"/>
<feature type="transmembrane region" description="Helical" evidence="7">
    <location>
        <begin position="106"/>
        <end position="128"/>
    </location>
</feature>
<comment type="similarity">
    <text evidence="7">Belongs to the binding-protein-dependent transport system permease family.</text>
</comment>
<dbReference type="SUPFAM" id="SSF161098">
    <property type="entry name" value="MetI-like"/>
    <property type="match status" value="1"/>
</dbReference>
<protein>
    <submittedName>
        <fullName evidence="9">Carbohydrate ABC transporter permease</fullName>
    </submittedName>
</protein>
<dbReference type="Gene3D" id="1.10.3720.10">
    <property type="entry name" value="MetI-like"/>
    <property type="match status" value="1"/>
</dbReference>
<dbReference type="Proteomes" id="UP001440984">
    <property type="component" value="Unassembled WGS sequence"/>
</dbReference>
<feature type="domain" description="ABC transmembrane type-1" evidence="8">
    <location>
        <begin position="69"/>
        <end position="260"/>
    </location>
</feature>
<dbReference type="RefSeq" id="WP_348956684.1">
    <property type="nucleotide sequence ID" value="NZ_JBDZYD010000021.1"/>
</dbReference>
<keyword evidence="2 7" id="KW-0813">Transport</keyword>
<name>A0ABV0LTH2_9PSEU</name>
<comment type="subcellular location">
    <subcellularLocation>
        <location evidence="1 7">Cell membrane</location>
        <topology evidence="1 7">Multi-pass membrane protein</topology>
    </subcellularLocation>
</comment>
<dbReference type="InterPro" id="IPR035906">
    <property type="entry name" value="MetI-like_sf"/>
</dbReference>
<keyword evidence="5 7" id="KW-1133">Transmembrane helix</keyword>
<evidence type="ECO:0000256" key="1">
    <source>
        <dbReference type="ARBA" id="ARBA00004651"/>
    </source>
</evidence>
<dbReference type="EMBL" id="JBDZYD010000021">
    <property type="protein sequence ID" value="MEQ0565588.1"/>
    <property type="molecule type" value="Genomic_DNA"/>
</dbReference>